<gene>
    <name evidence="4" type="ORF">TPR58_09845</name>
</gene>
<feature type="region of interest" description="Disordered" evidence="1">
    <location>
        <begin position="297"/>
        <end position="328"/>
    </location>
</feature>
<dbReference type="GO" id="GO:0016787">
    <property type="term" value="F:hydrolase activity"/>
    <property type="evidence" value="ECO:0007669"/>
    <property type="project" value="UniProtKB-KW"/>
</dbReference>
<dbReference type="Pfam" id="PF20091">
    <property type="entry name" value="Abhydrolase_10"/>
    <property type="match status" value="1"/>
</dbReference>
<dbReference type="EMBL" id="JBDIZK010000005">
    <property type="protein sequence ID" value="MEN3747470.1"/>
    <property type="molecule type" value="Genomic_DNA"/>
</dbReference>
<dbReference type="RefSeq" id="WP_346246467.1">
    <property type="nucleotide sequence ID" value="NZ_JBDIZK010000005.1"/>
</dbReference>
<feature type="chain" id="PRO_5047300295" evidence="2">
    <location>
        <begin position="18"/>
        <end position="498"/>
    </location>
</feature>
<organism evidence="4 5">
    <name type="scientific">Sphingomonas rustica</name>
    <dbReference type="NCBI Taxonomy" id="3103142"/>
    <lineage>
        <taxon>Bacteria</taxon>
        <taxon>Pseudomonadati</taxon>
        <taxon>Pseudomonadota</taxon>
        <taxon>Alphaproteobacteria</taxon>
        <taxon>Sphingomonadales</taxon>
        <taxon>Sphingomonadaceae</taxon>
        <taxon>Sphingomonas</taxon>
    </lineage>
</organism>
<evidence type="ECO:0000313" key="5">
    <source>
        <dbReference type="Proteomes" id="UP001427805"/>
    </source>
</evidence>
<dbReference type="InterPro" id="IPR045394">
    <property type="entry name" value="Abhydrolase_dom"/>
</dbReference>
<evidence type="ECO:0000313" key="4">
    <source>
        <dbReference type="EMBL" id="MEN3747470.1"/>
    </source>
</evidence>
<feature type="domain" description="Alpha/beta hydrolase" evidence="3">
    <location>
        <begin position="42"/>
        <end position="484"/>
    </location>
</feature>
<evidence type="ECO:0000256" key="1">
    <source>
        <dbReference type="SAM" id="MobiDB-lite"/>
    </source>
</evidence>
<sequence length="498" mass="53711">MIRLLMAASLLTLAAAAPPGPDTVRRAPEPDAASQIWLDPALPGTPGAEALASAGYVREEWFQSGTADVHGYDPAGKVGTERSGVPYTTRLIVIRPRDPGRFSGTVQLNPAHPVLGNLNWGALSDYALRRGDAFVGVMIGADDNTRRAPAGRAPIMATEILAWFNPGRYAAIDWPKDEDGIRWDVFADTARLIRSTAGPLAGLKVARVHASGWSFTGSFLRTYINSGFHAKYRLPDGRPLIDGYLIGISSFSFRSGYVPINSHTPNLPESDPRRPNVAIDVPVIELQSENEAITNREPQTADKDGAPGAHRLYEVPGLTHGSGRRRDPVSERQIAMRMGMPAEARIDTCPYPQTDIDMAAFAAAAHANLDAWSRRKVAPPRAPRLQHVEGKPQRDANGNTIGGIRPAQLDVPLARYGAAPEASGCDQPRGGIGSPSIPMQRVPLSSDRLATLYPGGKADYLRRFDAAIDALVAGRWLLAPHATAQKAEARKFAEEAFR</sequence>
<evidence type="ECO:0000256" key="2">
    <source>
        <dbReference type="SAM" id="SignalP"/>
    </source>
</evidence>
<keyword evidence="5" id="KW-1185">Reference proteome</keyword>
<keyword evidence="4" id="KW-0378">Hydrolase</keyword>
<reference evidence="4 5" key="1">
    <citation type="submission" date="2024-05" db="EMBL/GenBank/DDBJ databases">
        <title>Sphingomonas sp. HF-S3 16S ribosomal RNA gene Genome sequencing and assembly.</title>
        <authorList>
            <person name="Lee H."/>
        </authorList>
    </citation>
    <scope>NUCLEOTIDE SEQUENCE [LARGE SCALE GENOMIC DNA]</scope>
    <source>
        <strain evidence="4 5">HF-S3</strain>
    </source>
</reference>
<evidence type="ECO:0000259" key="3">
    <source>
        <dbReference type="Pfam" id="PF20091"/>
    </source>
</evidence>
<protein>
    <submittedName>
        <fullName evidence="4">Alpha/beta hydrolase domain-containing protein</fullName>
    </submittedName>
</protein>
<accession>A0ABV0B7A8</accession>
<feature type="region of interest" description="Disordered" evidence="1">
    <location>
        <begin position="381"/>
        <end position="404"/>
    </location>
</feature>
<name>A0ABV0B7A8_9SPHN</name>
<feature type="signal peptide" evidence="2">
    <location>
        <begin position="1"/>
        <end position="17"/>
    </location>
</feature>
<comment type="caution">
    <text evidence="4">The sequence shown here is derived from an EMBL/GenBank/DDBJ whole genome shotgun (WGS) entry which is preliminary data.</text>
</comment>
<proteinExistence type="predicted"/>
<dbReference type="Proteomes" id="UP001427805">
    <property type="component" value="Unassembled WGS sequence"/>
</dbReference>
<keyword evidence="2" id="KW-0732">Signal</keyword>